<dbReference type="VEuPathDB" id="HostDB:ENSRNOG00000056845"/>
<dbReference type="GeneID" id="102553745"/>
<dbReference type="PANTHER" id="PTHR32157">
    <property type="entry name" value="GENE 6268-RELATED"/>
    <property type="match status" value="1"/>
</dbReference>
<feature type="compositionally biased region" description="Acidic residues" evidence="1">
    <location>
        <begin position="255"/>
        <end position="267"/>
    </location>
</feature>
<feature type="compositionally biased region" description="Basic and acidic residues" evidence="1">
    <location>
        <begin position="1"/>
        <end position="15"/>
    </location>
</feature>
<name>A0A0G2K8J5_RAT</name>
<gene>
    <name evidence="2 4" type="primary">Ct47b1</name>
</gene>
<accession>A0A0G2K8J5</accession>
<dbReference type="Proteomes" id="UP000002494">
    <property type="component" value="Chromosome X"/>
</dbReference>
<evidence type="ECO:0000313" key="2">
    <source>
        <dbReference type="Ensembl" id="ENSRNOP00000074631.2"/>
    </source>
</evidence>
<keyword evidence="3" id="KW-1185">Reference proteome</keyword>
<feature type="region of interest" description="Disordered" evidence="1">
    <location>
        <begin position="145"/>
        <end position="164"/>
    </location>
</feature>
<feature type="region of interest" description="Disordered" evidence="1">
    <location>
        <begin position="238"/>
        <end position="288"/>
    </location>
</feature>
<dbReference type="RGD" id="7519078">
    <property type="gene designation" value="Ct47b1"/>
</dbReference>
<feature type="compositionally biased region" description="Basic and acidic residues" evidence="1">
    <location>
        <begin position="268"/>
        <end position="277"/>
    </location>
</feature>
<organism evidence="2 3">
    <name type="scientific">Rattus norvegicus</name>
    <name type="common">Rat</name>
    <dbReference type="NCBI Taxonomy" id="10116"/>
    <lineage>
        <taxon>Eukaryota</taxon>
        <taxon>Metazoa</taxon>
        <taxon>Chordata</taxon>
        <taxon>Craniata</taxon>
        <taxon>Vertebrata</taxon>
        <taxon>Euteleostomi</taxon>
        <taxon>Mammalia</taxon>
        <taxon>Eutheria</taxon>
        <taxon>Euarchontoglires</taxon>
        <taxon>Glires</taxon>
        <taxon>Rodentia</taxon>
        <taxon>Myomorpha</taxon>
        <taxon>Muroidea</taxon>
        <taxon>Muridae</taxon>
        <taxon>Murinae</taxon>
        <taxon>Rattus</taxon>
    </lineage>
</organism>
<dbReference type="FunCoup" id="A0A0G2K8J5">
    <property type="interactions" value="13"/>
</dbReference>
<dbReference type="Ensembl" id="ENSRNOT00000087749.3">
    <property type="protein sequence ID" value="ENSRNOP00000074631.2"/>
    <property type="gene ID" value="ENSRNOG00000056845.3"/>
</dbReference>
<dbReference type="OMA" id="YHNDHIQ"/>
<dbReference type="CTD" id="643311"/>
<evidence type="ECO:0000313" key="3">
    <source>
        <dbReference type="Proteomes" id="UP000002494"/>
    </source>
</evidence>
<feature type="compositionally biased region" description="Polar residues" evidence="1">
    <location>
        <begin position="146"/>
        <end position="155"/>
    </location>
</feature>
<dbReference type="GeneTree" id="ENSGT00940000170289"/>
<dbReference type="InterPro" id="IPR028930">
    <property type="entry name" value="CT47"/>
</dbReference>
<dbReference type="PANTHER" id="PTHR32157:SF0">
    <property type="entry name" value="CANCER_TESTIS ANTIGEN FAMILY 47 MEMBER C1"/>
    <property type="match status" value="1"/>
</dbReference>
<evidence type="ECO:0000313" key="4">
    <source>
        <dbReference type="RGD" id="7519078"/>
    </source>
</evidence>
<dbReference type="AGR" id="RGD:7519078"/>
<proteinExistence type="predicted"/>
<reference evidence="2" key="3">
    <citation type="submission" date="2025-09" db="UniProtKB">
        <authorList>
            <consortium name="Ensembl"/>
        </authorList>
    </citation>
    <scope>IDENTIFICATION</scope>
    <source>
        <strain evidence="2">Brown Norway</strain>
    </source>
</reference>
<dbReference type="InParanoid" id="A0A0G2K8J5"/>
<dbReference type="RefSeq" id="NP_001420003.1">
    <property type="nucleotide sequence ID" value="NM_001433074.1"/>
</dbReference>
<feature type="region of interest" description="Disordered" evidence="1">
    <location>
        <begin position="1"/>
        <end position="23"/>
    </location>
</feature>
<feature type="compositionally biased region" description="Basic and acidic residues" evidence="1">
    <location>
        <begin position="53"/>
        <end position="75"/>
    </location>
</feature>
<dbReference type="AlphaFoldDB" id="A0A0G2K8J5"/>
<protein>
    <submittedName>
        <fullName evidence="2">Cancer/testis antigen family 47, member B1</fullName>
    </submittedName>
</protein>
<dbReference type="RefSeq" id="NP_001420004.1">
    <property type="nucleotide sequence ID" value="NM_001433075.1"/>
</dbReference>
<reference evidence="2" key="2">
    <citation type="submission" date="2025-08" db="UniProtKB">
        <authorList>
            <consortium name="Ensembl"/>
        </authorList>
    </citation>
    <scope>IDENTIFICATION</scope>
    <source>
        <strain evidence="2">Brown Norway</strain>
    </source>
</reference>
<dbReference type="RefSeq" id="NP_001420005.1">
    <property type="nucleotide sequence ID" value="NM_001433076.1"/>
</dbReference>
<dbReference type="Pfam" id="PF15623">
    <property type="entry name" value="CT47"/>
    <property type="match status" value="1"/>
</dbReference>
<reference evidence="2" key="1">
    <citation type="submission" date="2024-01" db="EMBL/GenBank/DDBJ databases">
        <title>GRCr8: a new rat reference genome assembly contstructed from accurate long reads and long range scaffolding.</title>
        <authorList>
            <person name="Doris P.A."/>
            <person name="Kalbfleisch T."/>
            <person name="Li K."/>
            <person name="Howe K."/>
            <person name="Wood J."/>
        </authorList>
    </citation>
    <scope>NUCLEOTIDE SEQUENCE [LARGE SCALE GENOMIC DNA]</scope>
    <source>
        <strain evidence="2">Brown Norway</strain>
    </source>
</reference>
<feature type="region of interest" description="Disordered" evidence="1">
    <location>
        <begin position="53"/>
        <end position="97"/>
    </location>
</feature>
<sequence length="288" mass="32386">MSTRGRRDPTRESRDNPVTLEGEWVLEAAEGGAVGLDGSSATLEAEEVVVDCHREVEDVGPERNPEQEGDRRESVNVEEDSDIEAVEEEEDDQHQESDLANQNVVDAHHFPMAGFRFMFLDLVHAILNRVYYNDHILVRDPRENQVMGSSNTSESGHPRELQVPPGPIPSTVRASEYEHQGSDLPEVISTFPELEEPADFEEDYLQEPAFRAAGQAVEEVAEEAAAEEPAKEIIGQAMTSEGENHCARQYKDDNIVDEEEEEEEEEMKNEGFEKMDSDAEDYCTNKFS</sequence>
<dbReference type="Bgee" id="ENSRNOG00000056845">
    <property type="expression patterns" value="Expressed in testis"/>
</dbReference>
<evidence type="ECO:0000256" key="1">
    <source>
        <dbReference type="SAM" id="MobiDB-lite"/>
    </source>
</evidence>
<feature type="compositionally biased region" description="Acidic residues" evidence="1">
    <location>
        <begin position="76"/>
        <end position="93"/>
    </location>
</feature>
<feature type="compositionally biased region" description="Basic and acidic residues" evidence="1">
    <location>
        <begin position="242"/>
        <end position="254"/>
    </location>
</feature>